<evidence type="ECO:0000259" key="12">
    <source>
        <dbReference type="PROSITE" id="PS51900"/>
    </source>
</evidence>
<evidence type="ECO:0000256" key="3">
    <source>
        <dbReference type="ARBA" id="ARBA00022490"/>
    </source>
</evidence>
<sequence>MTRPREAPKFVPAPGIAGGIDDFIAFLELEKGLSRNTCGSYEKDLLQFGDFLRRERRAGTWRDVRAEDLSAWLAELNADGVSARSAARKLSAVRALAKRLVASGARADDFSEIVSRPKVRAALPETLSVQEVSKILEMPDAGTPQGLRDRAMLELMYGSGLRASELCSLEIQAVNFEEGVLRVRGKGSKDRVVPVGRKALEALRDYLSENGRAKLAKPRTGSALFLSSWGKAISRKTLWALLQERVRRAGIDKKIHPHQLRHAFATHLLANGADLRVIQELLGHADIGTTQIYTAVERSRLADEHRRTHPRGQA</sequence>
<comment type="similarity">
    <text evidence="10">Belongs to the 'phage' integrase family. XerC subfamily.</text>
</comment>
<dbReference type="EMBL" id="DVOG01000012">
    <property type="protein sequence ID" value="HIV03578.1"/>
    <property type="molecule type" value="Genomic_DNA"/>
</dbReference>
<evidence type="ECO:0000256" key="6">
    <source>
        <dbReference type="ARBA" id="ARBA00022908"/>
    </source>
</evidence>
<dbReference type="InterPro" id="IPR023009">
    <property type="entry name" value="Tyrosine_recombinase_XerC/XerD"/>
</dbReference>
<dbReference type="PANTHER" id="PTHR30349">
    <property type="entry name" value="PHAGE INTEGRASE-RELATED"/>
    <property type="match status" value="1"/>
</dbReference>
<comment type="caution">
    <text evidence="13">The sequence shown here is derived from an EMBL/GenBank/DDBJ whole genome shotgun (WGS) entry which is preliminary data.</text>
</comment>
<dbReference type="NCBIfam" id="NF040815">
    <property type="entry name" value="recomb_XerA_Arch"/>
    <property type="match status" value="1"/>
</dbReference>
<keyword evidence="5 10" id="KW-0159">Chromosome partition</keyword>
<dbReference type="SUPFAM" id="SSF47823">
    <property type="entry name" value="lambda integrase-like, N-terminal domain"/>
    <property type="match status" value="1"/>
</dbReference>
<dbReference type="GO" id="GO:0051301">
    <property type="term" value="P:cell division"/>
    <property type="evidence" value="ECO:0007669"/>
    <property type="project" value="UniProtKB-KW"/>
</dbReference>
<dbReference type="Pfam" id="PF02899">
    <property type="entry name" value="Phage_int_SAM_1"/>
    <property type="match status" value="1"/>
</dbReference>
<dbReference type="InterPro" id="IPR011010">
    <property type="entry name" value="DNA_brk_join_enz"/>
</dbReference>
<dbReference type="Proteomes" id="UP000886812">
    <property type="component" value="Unassembled WGS sequence"/>
</dbReference>
<keyword evidence="8 10" id="KW-0233">DNA recombination</keyword>
<comment type="subunit">
    <text evidence="10">Forms a cyclic heterotetrameric complex composed of two molecules of XerC and two molecules of XerD.</text>
</comment>
<comment type="function">
    <text evidence="10">Site-specific tyrosine recombinase, which acts by catalyzing the cutting and rejoining of the recombining DNA molecules. The XerC-XerD complex is essential to convert dimers of the bacterial chromosome into monomers to permit their segregation at cell division. It also contributes to the segregational stability of plasmids.</text>
</comment>
<dbReference type="InterPro" id="IPR010998">
    <property type="entry name" value="Integrase_recombinase_N"/>
</dbReference>
<accession>A0A9D1T0A2</accession>
<protein>
    <recommendedName>
        <fullName evidence="10">Tyrosine recombinase XerC</fullName>
    </recommendedName>
</protein>
<evidence type="ECO:0000256" key="7">
    <source>
        <dbReference type="ARBA" id="ARBA00023125"/>
    </source>
</evidence>
<feature type="domain" description="Core-binding (CB)" evidence="12">
    <location>
        <begin position="14"/>
        <end position="101"/>
    </location>
</feature>
<dbReference type="Gene3D" id="1.10.150.130">
    <property type="match status" value="1"/>
</dbReference>
<dbReference type="InterPro" id="IPR050090">
    <property type="entry name" value="Tyrosine_recombinase_XerCD"/>
</dbReference>
<reference evidence="13" key="1">
    <citation type="submission" date="2020-10" db="EMBL/GenBank/DDBJ databases">
        <authorList>
            <person name="Gilroy R."/>
        </authorList>
    </citation>
    <scope>NUCLEOTIDE SEQUENCE</scope>
    <source>
        <strain evidence="13">10669</strain>
    </source>
</reference>
<comment type="subcellular location">
    <subcellularLocation>
        <location evidence="1 10">Cytoplasm</location>
    </subcellularLocation>
</comment>
<dbReference type="CDD" id="cd00798">
    <property type="entry name" value="INT_XerDC_C"/>
    <property type="match status" value="1"/>
</dbReference>
<dbReference type="GO" id="GO:0003677">
    <property type="term" value="F:DNA binding"/>
    <property type="evidence" value="ECO:0007669"/>
    <property type="project" value="UniProtKB-UniRule"/>
</dbReference>
<keyword evidence="4 10" id="KW-0132">Cell division</keyword>
<feature type="active site" description="O-(3'-phospho-DNA)-tyrosine intermediate" evidence="10">
    <location>
        <position position="293"/>
    </location>
</feature>
<feature type="domain" description="Tyr recombinase" evidence="11">
    <location>
        <begin position="122"/>
        <end position="306"/>
    </location>
</feature>
<dbReference type="GO" id="GO:0009037">
    <property type="term" value="F:tyrosine-based site-specific recombinase activity"/>
    <property type="evidence" value="ECO:0007669"/>
    <property type="project" value="UniProtKB-UniRule"/>
</dbReference>
<keyword evidence="7 10" id="KW-0238">DNA-binding</keyword>
<dbReference type="PANTHER" id="PTHR30349:SF81">
    <property type="entry name" value="TYROSINE RECOMBINASE XERC"/>
    <property type="match status" value="1"/>
</dbReference>
<evidence type="ECO:0000256" key="5">
    <source>
        <dbReference type="ARBA" id="ARBA00022829"/>
    </source>
</evidence>
<evidence type="ECO:0000313" key="13">
    <source>
        <dbReference type="EMBL" id="HIV03578.1"/>
    </source>
</evidence>
<proteinExistence type="inferred from homology"/>
<feature type="active site" evidence="10">
    <location>
        <position position="284"/>
    </location>
</feature>
<dbReference type="PROSITE" id="PS51898">
    <property type="entry name" value="TYR_RECOMBINASE"/>
    <property type="match status" value="1"/>
</dbReference>
<evidence type="ECO:0000313" key="14">
    <source>
        <dbReference type="Proteomes" id="UP000886812"/>
    </source>
</evidence>
<dbReference type="NCBIfam" id="TIGR02225">
    <property type="entry name" value="recomb_XerD"/>
    <property type="match status" value="1"/>
</dbReference>
<dbReference type="NCBIfam" id="NF001399">
    <property type="entry name" value="PRK00283.1"/>
    <property type="match status" value="1"/>
</dbReference>
<reference evidence="13" key="2">
    <citation type="journal article" date="2021" name="PeerJ">
        <title>Extensive microbial diversity within the chicken gut microbiome revealed by metagenomics and culture.</title>
        <authorList>
            <person name="Gilroy R."/>
            <person name="Ravi A."/>
            <person name="Getino M."/>
            <person name="Pursley I."/>
            <person name="Horton D.L."/>
            <person name="Alikhan N.F."/>
            <person name="Baker D."/>
            <person name="Gharbi K."/>
            <person name="Hall N."/>
            <person name="Watson M."/>
            <person name="Adriaenssens E.M."/>
            <person name="Foster-Nyarko E."/>
            <person name="Jarju S."/>
            <person name="Secka A."/>
            <person name="Antonio M."/>
            <person name="Oren A."/>
            <person name="Chaudhuri R.R."/>
            <person name="La Ragione R."/>
            <person name="Hildebrand F."/>
            <person name="Pallen M.J."/>
        </authorList>
    </citation>
    <scope>NUCLEOTIDE SEQUENCE</scope>
    <source>
        <strain evidence="13">10669</strain>
    </source>
</reference>
<keyword evidence="3 10" id="KW-0963">Cytoplasm</keyword>
<dbReference type="Pfam" id="PF00589">
    <property type="entry name" value="Phage_integrase"/>
    <property type="match status" value="1"/>
</dbReference>
<dbReference type="PROSITE" id="PS51900">
    <property type="entry name" value="CB"/>
    <property type="match status" value="1"/>
</dbReference>
<evidence type="ECO:0000256" key="1">
    <source>
        <dbReference type="ARBA" id="ARBA00004496"/>
    </source>
</evidence>
<feature type="active site" evidence="10">
    <location>
        <position position="186"/>
    </location>
</feature>
<keyword evidence="6 10" id="KW-0229">DNA integration</keyword>
<comment type="similarity">
    <text evidence="2">Belongs to the 'phage' integrase family. XerD subfamily.</text>
</comment>
<dbReference type="InterPro" id="IPR011932">
    <property type="entry name" value="Recomb_XerD"/>
</dbReference>
<evidence type="ECO:0000256" key="8">
    <source>
        <dbReference type="ARBA" id="ARBA00023172"/>
    </source>
</evidence>
<feature type="active site" evidence="10">
    <location>
        <position position="261"/>
    </location>
</feature>
<evidence type="ECO:0000256" key="4">
    <source>
        <dbReference type="ARBA" id="ARBA00022618"/>
    </source>
</evidence>
<organism evidence="13 14">
    <name type="scientific">Candidatus Spyradosoma merdigallinarum</name>
    <dbReference type="NCBI Taxonomy" id="2840950"/>
    <lineage>
        <taxon>Bacteria</taxon>
        <taxon>Pseudomonadati</taxon>
        <taxon>Verrucomicrobiota</taxon>
        <taxon>Opitutia</taxon>
        <taxon>Opitutia incertae sedis</taxon>
        <taxon>Candidatus Spyradosoma</taxon>
    </lineage>
</organism>
<dbReference type="InterPro" id="IPR013762">
    <property type="entry name" value="Integrase-like_cat_sf"/>
</dbReference>
<dbReference type="Gene3D" id="1.10.443.10">
    <property type="entry name" value="Intergrase catalytic core"/>
    <property type="match status" value="1"/>
</dbReference>
<name>A0A9D1T0A2_9BACT</name>
<evidence type="ECO:0000259" key="11">
    <source>
        <dbReference type="PROSITE" id="PS51898"/>
    </source>
</evidence>
<dbReference type="InterPro" id="IPR044068">
    <property type="entry name" value="CB"/>
</dbReference>
<keyword evidence="9 10" id="KW-0131">Cell cycle</keyword>
<dbReference type="GO" id="GO:0006313">
    <property type="term" value="P:DNA transposition"/>
    <property type="evidence" value="ECO:0007669"/>
    <property type="project" value="UniProtKB-UniRule"/>
</dbReference>
<dbReference type="HAMAP" id="MF_01808">
    <property type="entry name" value="Recomb_XerC_XerD"/>
    <property type="match status" value="1"/>
</dbReference>
<feature type="active site" evidence="10">
    <location>
        <position position="258"/>
    </location>
</feature>
<evidence type="ECO:0000256" key="10">
    <source>
        <dbReference type="HAMAP-Rule" id="MF_01808"/>
    </source>
</evidence>
<evidence type="ECO:0000256" key="9">
    <source>
        <dbReference type="ARBA" id="ARBA00023306"/>
    </source>
</evidence>
<dbReference type="InterPro" id="IPR004107">
    <property type="entry name" value="Integrase_SAM-like_N"/>
</dbReference>
<dbReference type="InterPro" id="IPR002104">
    <property type="entry name" value="Integrase_catalytic"/>
</dbReference>
<gene>
    <name evidence="13" type="primary">xerD</name>
    <name evidence="10" type="synonym">xerC</name>
    <name evidence="13" type="ORF">IAC75_00280</name>
</gene>
<evidence type="ECO:0000256" key="2">
    <source>
        <dbReference type="ARBA" id="ARBA00010450"/>
    </source>
</evidence>
<dbReference type="GO" id="GO:0007059">
    <property type="term" value="P:chromosome segregation"/>
    <property type="evidence" value="ECO:0007669"/>
    <property type="project" value="UniProtKB-UniRule"/>
</dbReference>
<dbReference type="SUPFAM" id="SSF56349">
    <property type="entry name" value="DNA breaking-rejoining enzymes"/>
    <property type="match status" value="1"/>
</dbReference>
<dbReference type="GO" id="GO:0005737">
    <property type="term" value="C:cytoplasm"/>
    <property type="evidence" value="ECO:0007669"/>
    <property type="project" value="UniProtKB-SubCell"/>
</dbReference>
<feature type="active site" evidence="10">
    <location>
        <position position="162"/>
    </location>
</feature>
<dbReference type="AlphaFoldDB" id="A0A9D1T0A2"/>